<feature type="chain" id="PRO_5009909093" evidence="1">
    <location>
        <begin position="20"/>
        <end position="79"/>
    </location>
</feature>
<protein>
    <submittedName>
        <fullName evidence="2">Uncharacterized protein</fullName>
    </submittedName>
</protein>
<evidence type="ECO:0000313" key="2">
    <source>
        <dbReference type="EMBL" id="SHF43835.1"/>
    </source>
</evidence>
<organism evidence="2 3">
    <name type="scientific">Arenibacter palladensis</name>
    <dbReference type="NCBI Taxonomy" id="237373"/>
    <lineage>
        <taxon>Bacteria</taxon>
        <taxon>Pseudomonadati</taxon>
        <taxon>Bacteroidota</taxon>
        <taxon>Flavobacteriia</taxon>
        <taxon>Flavobacteriales</taxon>
        <taxon>Flavobacteriaceae</taxon>
        <taxon>Arenibacter</taxon>
    </lineage>
</organism>
<gene>
    <name evidence="2" type="ORF">SAMN03080594_104138</name>
</gene>
<dbReference type="Proteomes" id="UP000184406">
    <property type="component" value="Unassembled WGS sequence"/>
</dbReference>
<dbReference type="AlphaFoldDB" id="A0A1M5BN76"/>
<feature type="signal peptide" evidence="1">
    <location>
        <begin position="1"/>
        <end position="19"/>
    </location>
</feature>
<accession>A0A1M5BN76</accession>
<dbReference type="EMBL" id="FQUX01000004">
    <property type="protein sequence ID" value="SHF43835.1"/>
    <property type="molecule type" value="Genomic_DNA"/>
</dbReference>
<keyword evidence="3" id="KW-1185">Reference proteome</keyword>
<evidence type="ECO:0000256" key="1">
    <source>
        <dbReference type="SAM" id="SignalP"/>
    </source>
</evidence>
<dbReference type="OrthoDB" id="1448236at2"/>
<proteinExistence type="predicted"/>
<keyword evidence="1" id="KW-0732">Signal</keyword>
<reference evidence="3" key="1">
    <citation type="submission" date="2016-11" db="EMBL/GenBank/DDBJ databases">
        <authorList>
            <person name="Varghese N."/>
            <person name="Submissions S."/>
        </authorList>
    </citation>
    <scope>NUCLEOTIDE SEQUENCE [LARGE SCALE GENOMIC DNA]</scope>
    <source>
        <strain evidence="3">DSM 17539</strain>
    </source>
</reference>
<dbReference type="RefSeq" id="WP_072862299.1">
    <property type="nucleotide sequence ID" value="NZ_FQUX01000004.1"/>
</dbReference>
<name>A0A1M5BN76_9FLAO</name>
<evidence type="ECO:0000313" key="3">
    <source>
        <dbReference type="Proteomes" id="UP000184406"/>
    </source>
</evidence>
<sequence length="79" mass="8615">MKTILTLIFVLFIGVAAHAQNGAAEVKVETVTMSIVTATAKQEIAVKNENSVARLYMFKNSKITKELSFSTKLNKAKLA</sequence>